<comment type="caution">
    <text evidence="2">The sequence shown here is derived from an EMBL/GenBank/DDBJ whole genome shotgun (WGS) entry which is preliminary data.</text>
</comment>
<dbReference type="Proteomes" id="UP001168537">
    <property type="component" value="Unassembled WGS sequence"/>
</dbReference>
<evidence type="ECO:0000256" key="1">
    <source>
        <dbReference type="SAM" id="MobiDB-lite"/>
    </source>
</evidence>
<dbReference type="RefSeq" id="WP_300962008.1">
    <property type="nucleotide sequence ID" value="NZ_JAUHJR010000007.1"/>
</dbReference>
<feature type="region of interest" description="Disordered" evidence="1">
    <location>
        <begin position="1"/>
        <end position="76"/>
    </location>
</feature>
<evidence type="ECO:0000313" key="3">
    <source>
        <dbReference type="Proteomes" id="UP001168537"/>
    </source>
</evidence>
<organism evidence="2 3">
    <name type="scientific">Nocardioides abyssi</name>
    <dbReference type="NCBI Taxonomy" id="3058370"/>
    <lineage>
        <taxon>Bacteria</taxon>
        <taxon>Bacillati</taxon>
        <taxon>Actinomycetota</taxon>
        <taxon>Actinomycetes</taxon>
        <taxon>Propionibacteriales</taxon>
        <taxon>Nocardioidaceae</taxon>
        <taxon>Nocardioides</taxon>
    </lineage>
</organism>
<evidence type="ECO:0000313" key="2">
    <source>
        <dbReference type="EMBL" id="MDN4162866.1"/>
    </source>
</evidence>
<evidence type="ECO:0008006" key="4">
    <source>
        <dbReference type="Google" id="ProtNLM"/>
    </source>
</evidence>
<dbReference type="EMBL" id="JAUHJR010000007">
    <property type="protein sequence ID" value="MDN4162866.1"/>
    <property type="molecule type" value="Genomic_DNA"/>
</dbReference>
<name>A0ABT8EY13_9ACTN</name>
<protein>
    <recommendedName>
        <fullName evidence="4">Sugar ABC transporter ATPase</fullName>
    </recommendedName>
</protein>
<gene>
    <name evidence="2" type="ORF">QWY29_15970</name>
</gene>
<feature type="compositionally biased region" description="Acidic residues" evidence="1">
    <location>
        <begin position="1"/>
        <end position="10"/>
    </location>
</feature>
<keyword evidence="3" id="KW-1185">Reference proteome</keyword>
<accession>A0ABT8EY13</accession>
<sequence>MSEPTPEDAGQDATGIGDDQLPDDLQPGEDNPLAEGLEPGETAGDLLEEGKHADQDEDQDEGAGTGEDGSSTSQDG</sequence>
<reference evidence="2" key="1">
    <citation type="submission" date="2023-06" db="EMBL/GenBank/DDBJ databases">
        <title>Draft genome sequence of Nocardioides sp. SOB72.</title>
        <authorList>
            <person name="Zhang G."/>
        </authorList>
    </citation>
    <scope>NUCLEOTIDE SEQUENCE</scope>
    <source>
        <strain evidence="2">SOB72</strain>
    </source>
</reference>
<proteinExistence type="predicted"/>